<keyword evidence="3" id="KW-1185">Reference proteome</keyword>
<dbReference type="EMBL" id="JBFWIC010000003">
    <property type="protein sequence ID" value="MEZ0473667.1"/>
    <property type="molecule type" value="Genomic_DNA"/>
</dbReference>
<dbReference type="Proteomes" id="UP001566331">
    <property type="component" value="Unassembled WGS sequence"/>
</dbReference>
<name>A0ABV4HLR4_9GAMM</name>
<feature type="transmembrane region" description="Helical" evidence="1">
    <location>
        <begin position="29"/>
        <end position="48"/>
    </location>
</feature>
<gene>
    <name evidence="2" type="ORF">AB6713_03415</name>
</gene>
<dbReference type="RefSeq" id="WP_370562984.1">
    <property type="nucleotide sequence ID" value="NZ_JBFWIB010000002.1"/>
</dbReference>
<protein>
    <submittedName>
        <fullName evidence="2">DUF1109 domain-containing protein</fullName>
    </submittedName>
</protein>
<accession>A0ABV4HLR4</accession>
<feature type="transmembrane region" description="Helical" evidence="1">
    <location>
        <begin position="131"/>
        <end position="150"/>
    </location>
</feature>
<feature type="transmembrane region" description="Helical" evidence="1">
    <location>
        <begin position="92"/>
        <end position="111"/>
    </location>
</feature>
<dbReference type="InterPro" id="IPR009495">
    <property type="entry name" value="NrsF"/>
</dbReference>
<evidence type="ECO:0000256" key="1">
    <source>
        <dbReference type="SAM" id="Phobius"/>
    </source>
</evidence>
<comment type="caution">
    <text evidence="2">The sequence shown here is derived from an EMBL/GenBank/DDBJ whole genome shotgun (WGS) entry which is preliminary data.</text>
</comment>
<reference evidence="2 3" key="1">
    <citation type="submission" date="2024-07" db="EMBL/GenBank/DDBJ databases">
        <title>Luteimonas salilacus sp. nov., isolated from the shore soil of Salt Lake in Tibet of China.</title>
        <authorList>
            <person name="Zhang X."/>
            <person name="Li A."/>
        </authorList>
    </citation>
    <scope>NUCLEOTIDE SEQUENCE [LARGE SCALE GENOMIC DNA]</scope>
    <source>
        <strain evidence="2 3">B3-2-R+30</strain>
    </source>
</reference>
<feature type="transmembrane region" description="Helical" evidence="1">
    <location>
        <begin position="189"/>
        <end position="212"/>
    </location>
</feature>
<dbReference type="Pfam" id="PF06532">
    <property type="entry name" value="NrsF"/>
    <property type="match status" value="1"/>
</dbReference>
<evidence type="ECO:0000313" key="3">
    <source>
        <dbReference type="Proteomes" id="UP001566331"/>
    </source>
</evidence>
<keyword evidence="1" id="KW-0812">Transmembrane</keyword>
<keyword evidence="1" id="KW-0472">Membrane</keyword>
<keyword evidence="1" id="KW-1133">Transmembrane helix</keyword>
<feature type="transmembrane region" description="Helical" evidence="1">
    <location>
        <begin position="162"/>
        <end position="183"/>
    </location>
</feature>
<proteinExistence type="predicted"/>
<evidence type="ECO:0000313" key="2">
    <source>
        <dbReference type="EMBL" id="MEZ0473667.1"/>
    </source>
</evidence>
<feature type="transmembrane region" description="Helical" evidence="1">
    <location>
        <begin position="60"/>
        <end position="80"/>
    </location>
</feature>
<organism evidence="2 3">
    <name type="scientific">Luteimonas salinilitoris</name>
    <dbReference type="NCBI Taxonomy" id="3237697"/>
    <lineage>
        <taxon>Bacteria</taxon>
        <taxon>Pseudomonadati</taxon>
        <taxon>Pseudomonadota</taxon>
        <taxon>Gammaproteobacteria</taxon>
        <taxon>Lysobacterales</taxon>
        <taxon>Lysobacteraceae</taxon>
        <taxon>Luteimonas</taxon>
    </lineage>
</organism>
<sequence>MTDTSRLIDQLTAQARPVRPLASPLRRTLLWVAMATALIMAIVAAYGLRPGLTADLAAPPALVEWIASILTGVLAAYAVFQISVPGRSPRWAWLPLPALALWLGGLGWGCLHDAARMGSEAFVLEMASSECAVAIAMASIPLGLVMLLMVRHAGVVRPGPTAMLSALSAAALSAAGVSLFHGGESALMVLLWHVGAVVVLSLLCLAFGRPLFSWIGYVKR</sequence>